<comment type="caution">
    <text evidence="6">The sequence shown here is derived from an EMBL/GenBank/DDBJ whole genome shotgun (WGS) entry which is preliminary data.</text>
</comment>
<organism evidence="6 7">
    <name type="scientific">Marivirga atlantica</name>
    <dbReference type="NCBI Taxonomy" id="1548457"/>
    <lineage>
        <taxon>Bacteria</taxon>
        <taxon>Pseudomonadati</taxon>
        <taxon>Bacteroidota</taxon>
        <taxon>Cytophagia</taxon>
        <taxon>Cytophagales</taxon>
        <taxon>Marivirgaceae</taxon>
        <taxon>Marivirga</taxon>
    </lineage>
</organism>
<keyword evidence="2" id="KW-0472">Membrane</keyword>
<dbReference type="InterPro" id="IPR012910">
    <property type="entry name" value="Plug_dom"/>
</dbReference>
<keyword evidence="6" id="KW-0675">Receptor</keyword>
<dbReference type="GO" id="GO:0009279">
    <property type="term" value="C:cell outer membrane"/>
    <property type="evidence" value="ECO:0007669"/>
    <property type="project" value="UniProtKB-SubCell"/>
</dbReference>
<comment type="subcellular location">
    <subcellularLocation>
        <location evidence="1">Cell outer membrane</location>
    </subcellularLocation>
</comment>
<name>A0A937AH40_9BACT</name>
<dbReference type="Pfam" id="PF13715">
    <property type="entry name" value="CarbopepD_reg_2"/>
    <property type="match status" value="1"/>
</dbReference>
<proteinExistence type="predicted"/>
<accession>A0A937AH40</accession>
<dbReference type="InterPro" id="IPR036942">
    <property type="entry name" value="Beta-barrel_TonB_sf"/>
</dbReference>
<dbReference type="AlphaFoldDB" id="A0A937AH40"/>
<dbReference type="SUPFAM" id="SSF49464">
    <property type="entry name" value="Carboxypeptidase regulatory domain-like"/>
    <property type="match status" value="1"/>
</dbReference>
<dbReference type="Gene3D" id="2.40.170.20">
    <property type="entry name" value="TonB-dependent receptor, beta-barrel domain"/>
    <property type="match status" value="1"/>
</dbReference>
<keyword evidence="4" id="KW-0732">Signal</keyword>
<keyword evidence="7" id="KW-1185">Reference proteome</keyword>
<dbReference type="Proteomes" id="UP000642920">
    <property type="component" value="Unassembled WGS sequence"/>
</dbReference>
<evidence type="ECO:0000313" key="7">
    <source>
        <dbReference type="Proteomes" id="UP000642920"/>
    </source>
</evidence>
<dbReference type="Gene3D" id="2.170.130.10">
    <property type="entry name" value="TonB-dependent receptor, plug domain"/>
    <property type="match status" value="1"/>
</dbReference>
<feature type="domain" description="TonB-dependent receptor plug" evidence="5">
    <location>
        <begin position="127"/>
        <end position="231"/>
    </location>
</feature>
<evidence type="ECO:0000259" key="5">
    <source>
        <dbReference type="Pfam" id="PF07715"/>
    </source>
</evidence>
<feature type="signal peptide" evidence="4">
    <location>
        <begin position="1"/>
        <end position="22"/>
    </location>
</feature>
<keyword evidence="3" id="KW-0998">Cell outer membrane</keyword>
<evidence type="ECO:0000256" key="2">
    <source>
        <dbReference type="ARBA" id="ARBA00023136"/>
    </source>
</evidence>
<dbReference type="Pfam" id="PF07715">
    <property type="entry name" value="Plug"/>
    <property type="match status" value="1"/>
</dbReference>
<evidence type="ECO:0000313" key="6">
    <source>
        <dbReference type="EMBL" id="MBL0765444.1"/>
    </source>
</evidence>
<dbReference type="EMBL" id="JAERQG010000002">
    <property type="protein sequence ID" value="MBL0765444.1"/>
    <property type="molecule type" value="Genomic_DNA"/>
</dbReference>
<protein>
    <submittedName>
        <fullName evidence="6">TonB-dependent receptor</fullName>
    </submittedName>
</protein>
<sequence>MKKLSLFVLSILLISLSSRLSAQNTGTLKGTVTDSKTGEPLIGATVVLEGTSTGASTNLEGNYTIKDIEVGSYNIQCSFIGYVTQTKYNVVIRSTGNIDINFELQEDVEQMGEVVVTANPFRQSEITPLSRQKLSQEEIVSYPGGNNDIAKVVQTLPGVSGSVGGFRNDVIIRGGAPNENVYFLDGVEIPNINHFSTQGSAGGPVGLLNVSFFEGVTLSASSFGAQYGNVLSGVLQFDQRTGDDQNFAGNFRLSSSEAALTVEGPLFKGSKESANTTYIASVRRSYLQLLFGVIGLPFLPDYWDYQYKVNHKIDKYNDIYVTGVGSIDDLAINELDEFDAEQQAVQDQIPVIRQRSNTLGIGWKSRFKDNSGYMLTVLSNNYLNNQFQRFEDNVNETGLIFKNDSEEMETRLRYNLTKFNGDWTTTYGLDLINADYQNTTEDLVNNVTFGTDLNLFRYGLFAQTSTRLLNNRMGLTVGLRADGNSFTKNGNEIYKTISPRASITYDLTADKKLTANASAGRYYKILPYTTLGYKNNAGEYINENTEYIRSEHLVAGLEYLLTKSSRLTLEGFFKYYSDYPVSTIDSVSLANKGGGFEVLGSEPVVSNGLGRTYGAELLYQQKFTGNFYSIAALTLYKSEFSAGDDANYAPAVWDNGVLVSLLGGYKFGNNWEVSGRYRYLGGSPYPPVDQQATLNNYPAIIRDYSRLGDVRLGGFSQLDIRIDKKWSFKNFSLDLFLDIQNVLAQQQPSEPQFGLERNDQGEVVSPKNLVRVDTNADGSVLPSIGIVINF</sequence>
<evidence type="ECO:0000256" key="3">
    <source>
        <dbReference type="ARBA" id="ARBA00023237"/>
    </source>
</evidence>
<dbReference type="RefSeq" id="WP_201920082.1">
    <property type="nucleotide sequence ID" value="NZ_JAERQG010000002.1"/>
</dbReference>
<evidence type="ECO:0000256" key="1">
    <source>
        <dbReference type="ARBA" id="ARBA00004442"/>
    </source>
</evidence>
<dbReference type="InterPro" id="IPR037066">
    <property type="entry name" value="Plug_dom_sf"/>
</dbReference>
<dbReference type="InterPro" id="IPR008969">
    <property type="entry name" value="CarboxyPept-like_regulatory"/>
</dbReference>
<feature type="chain" id="PRO_5036768897" evidence="4">
    <location>
        <begin position="23"/>
        <end position="790"/>
    </location>
</feature>
<evidence type="ECO:0000256" key="4">
    <source>
        <dbReference type="SAM" id="SignalP"/>
    </source>
</evidence>
<dbReference type="SUPFAM" id="SSF56935">
    <property type="entry name" value="Porins"/>
    <property type="match status" value="1"/>
</dbReference>
<reference evidence="6" key="1">
    <citation type="submission" date="2021-01" db="EMBL/GenBank/DDBJ databases">
        <title>Marivirga sp. nov., isolated from intertidal surface sediments.</title>
        <authorList>
            <person name="Zhang M."/>
        </authorList>
    </citation>
    <scope>NUCLEOTIDE SEQUENCE</scope>
    <source>
        <strain evidence="6">SM1354</strain>
    </source>
</reference>
<dbReference type="Gene3D" id="2.60.40.1120">
    <property type="entry name" value="Carboxypeptidase-like, regulatory domain"/>
    <property type="match status" value="1"/>
</dbReference>
<gene>
    <name evidence="6" type="ORF">JKP34_09295</name>
</gene>